<dbReference type="AlphaFoldDB" id="A0A1D1WC89"/>
<dbReference type="EMBL" id="BDGG01000053">
    <property type="protein sequence ID" value="GAV09909.1"/>
    <property type="molecule type" value="Genomic_DNA"/>
</dbReference>
<keyword evidence="2" id="KW-1185">Reference proteome</keyword>
<gene>
    <name evidence="1" type="primary">RvY_19377-1</name>
    <name evidence="1" type="synonym">RvY_19377.1</name>
    <name evidence="1" type="ORF">RvY_19377</name>
</gene>
<organism evidence="1 2">
    <name type="scientific">Ramazzottius varieornatus</name>
    <name type="common">Water bear</name>
    <name type="synonym">Tardigrade</name>
    <dbReference type="NCBI Taxonomy" id="947166"/>
    <lineage>
        <taxon>Eukaryota</taxon>
        <taxon>Metazoa</taxon>
        <taxon>Ecdysozoa</taxon>
        <taxon>Tardigrada</taxon>
        <taxon>Eutardigrada</taxon>
        <taxon>Parachela</taxon>
        <taxon>Hypsibioidea</taxon>
        <taxon>Ramazzottiidae</taxon>
        <taxon>Ramazzottius</taxon>
    </lineage>
</organism>
<reference evidence="1 2" key="1">
    <citation type="journal article" date="2016" name="Nat. Commun.">
        <title>Extremotolerant tardigrade genome and improved radiotolerance of human cultured cells by tardigrade-unique protein.</title>
        <authorList>
            <person name="Hashimoto T."/>
            <person name="Horikawa D.D."/>
            <person name="Saito Y."/>
            <person name="Kuwahara H."/>
            <person name="Kozuka-Hata H."/>
            <person name="Shin-I T."/>
            <person name="Minakuchi Y."/>
            <person name="Ohishi K."/>
            <person name="Motoyama A."/>
            <person name="Aizu T."/>
            <person name="Enomoto A."/>
            <person name="Kondo K."/>
            <person name="Tanaka S."/>
            <person name="Hara Y."/>
            <person name="Koshikawa S."/>
            <person name="Sagara H."/>
            <person name="Miura T."/>
            <person name="Yokobori S."/>
            <person name="Miyagawa K."/>
            <person name="Suzuki Y."/>
            <person name="Kubo T."/>
            <person name="Oyama M."/>
            <person name="Kohara Y."/>
            <person name="Fujiyama A."/>
            <person name="Arakawa K."/>
            <person name="Katayama T."/>
            <person name="Toyoda A."/>
            <person name="Kunieda T."/>
        </authorList>
    </citation>
    <scope>NUCLEOTIDE SEQUENCE [LARGE SCALE GENOMIC DNA]</scope>
    <source>
        <strain evidence="1 2">YOKOZUNA-1</strain>
    </source>
</reference>
<comment type="caution">
    <text evidence="1">The sequence shown here is derived from an EMBL/GenBank/DDBJ whole genome shotgun (WGS) entry which is preliminary data.</text>
</comment>
<feature type="non-terminal residue" evidence="1">
    <location>
        <position position="1"/>
    </location>
</feature>
<proteinExistence type="predicted"/>
<dbReference type="Proteomes" id="UP000186922">
    <property type="component" value="Unassembled WGS sequence"/>
</dbReference>
<accession>A0A1D1WC89</accession>
<protein>
    <submittedName>
        <fullName evidence="1">Uncharacterized protein</fullName>
    </submittedName>
</protein>
<evidence type="ECO:0000313" key="1">
    <source>
        <dbReference type="EMBL" id="GAV09909.1"/>
    </source>
</evidence>
<evidence type="ECO:0000313" key="2">
    <source>
        <dbReference type="Proteomes" id="UP000186922"/>
    </source>
</evidence>
<name>A0A1D1WC89_RAMVA</name>
<sequence length="47" mass="4807">KEGLGRTAVIDQSRTGEGKLLAGIILSSVGVEQKSVEDNQPVGTGVL</sequence>